<dbReference type="Proteomes" id="UP000295188">
    <property type="component" value="Unassembled WGS sequence"/>
</dbReference>
<dbReference type="Pfam" id="PF02272">
    <property type="entry name" value="DHHA1"/>
    <property type="match status" value="1"/>
</dbReference>
<evidence type="ECO:0000313" key="10">
    <source>
        <dbReference type="Proteomes" id="UP000295188"/>
    </source>
</evidence>
<organism evidence="9 10">
    <name type="scientific">Pectinatus cerevisiiphilus</name>
    <dbReference type="NCBI Taxonomy" id="86956"/>
    <lineage>
        <taxon>Bacteria</taxon>
        <taxon>Bacillati</taxon>
        <taxon>Bacillota</taxon>
        <taxon>Negativicutes</taxon>
        <taxon>Selenomonadales</taxon>
        <taxon>Selenomonadaceae</taxon>
        <taxon>Pectinatus</taxon>
    </lineage>
</organism>
<evidence type="ECO:0000256" key="2">
    <source>
        <dbReference type="ARBA" id="ARBA00019841"/>
    </source>
</evidence>
<evidence type="ECO:0000259" key="8">
    <source>
        <dbReference type="Pfam" id="PF17768"/>
    </source>
</evidence>
<dbReference type="Gene3D" id="3.10.310.30">
    <property type="match status" value="1"/>
</dbReference>
<dbReference type="RefSeq" id="WP_132547776.1">
    <property type="nucleotide sequence ID" value="NZ_SMAA01000003.1"/>
</dbReference>
<dbReference type="Gene3D" id="3.90.1640.30">
    <property type="match status" value="1"/>
</dbReference>
<dbReference type="InterPro" id="IPR003156">
    <property type="entry name" value="DHHA1_dom"/>
</dbReference>
<keyword evidence="4" id="KW-0378">Hydrolase</keyword>
<evidence type="ECO:0000313" key="9">
    <source>
        <dbReference type="EMBL" id="TCS81006.1"/>
    </source>
</evidence>
<dbReference type="Pfam" id="PF17768">
    <property type="entry name" value="RecJ_OB"/>
    <property type="match status" value="1"/>
</dbReference>
<evidence type="ECO:0000259" key="6">
    <source>
        <dbReference type="Pfam" id="PF01368"/>
    </source>
</evidence>
<dbReference type="PANTHER" id="PTHR30255">
    <property type="entry name" value="SINGLE-STRANDED-DNA-SPECIFIC EXONUCLEASE RECJ"/>
    <property type="match status" value="1"/>
</dbReference>
<keyword evidence="3" id="KW-0540">Nuclease</keyword>
<gene>
    <name evidence="9" type="ORF">EDC37_103176</name>
</gene>
<dbReference type="GO" id="GO:0008409">
    <property type="term" value="F:5'-3' exonuclease activity"/>
    <property type="evidence" value="ECO:0007669"/>
    <property type="project" value="InterPro"/>
</dbReference>
<dbReference type="NCBIfam" id="TIGR00644">
    <property type="entry name" value="recJ"/>
    <property type="match status" value="1"/>
</dbReference>
<dbReference type="InterPro" id="IPR001667">
    <property type="entry name" value="DDH_dom"/>
</dbReference>
<dbReference type="EMBL" id="SMAA01000003">
    <property type="protein sequence ID" value="TCS81006.1"/>
    <property type="molecule type" value="Genomic_DNA"/>
</dbReference>
<dbReference type="GO" id="GO:0006281">
    <property type="term" value="P:DNA repair"/>
    <property type="evidence" value="ECO:0007669"/>
    <property type="project" value="InterPro"/>
</dbReference>
<dbReference type="AlphaFoldDB" id="A0A4R3KCP8"/>
<dbReference type="Pfam" id="PF01368">
    <property type="entry name" value="DHH"/>
    <property type="match status" value="1"/>
</dbReference>
<dbReference type="GO" id="GO:0003676">
    <property type="term" value="F:nucleic acid binding"/>
    <property type="evidence" value="ECO:0007669"/>
    <property type="project" value="InterPro"/>
</dbReference>
<feature type="domain" description="DDH" evidence="6">
    <location>
        <begin position="79"/>
        <end position="224"/>
    </location>
</feature>
<evidence type="ECO:0000256" key="1">
    <source>
        <dbReference type="ARBA" id="ARBA00005915"/>
    </source>
</evidence>
<feature type="domain" description="RecJ OB" evidence="8">
    <location>
        <begin position="450"/>
        <end position="553"/>
    </location>
</feature>
<dbReference type="GO" id="GO:0006310">
    <property type="term" value="P:DNA recombination"/>
    <property type="evidence" value="ECO:0007669"/>
    <property type="project" value="InterPro"/>
</dbReference>
<sequence>MKKKWDITPPDKHKQLIWAEKLNLSPITAGILIKRGWTLDDAAAFLDAEQQDFYDPLYLPNMQAAVARIRAAIHKEELITIFGDYDVDGITATVVLYKTLQSLGANVEYYLPDRQREGYGIHKESITKFIDKTKLLITVDCGIRSSAETEYASNYMDVIITDHHLPGQQLPEAVAVIDPKREDCDYPDKNLAGVGVAFKLCQALWRNIKNEEFTKYLDIVALGTVADIVPLLNENRKFVKMGLSSINNIGLLALINLCGLQKNEITAAHIGFVLGPRLNAVGRLKHASIGVKLLLTEDKDEAAELAQFLDEENKIRQQLVESTFQEASKIVQDNDYDKSAALVVAAENWHPGIIGIVASQLVEKFYRPTIVISFDKEGLGKGSCRSIKNFDICDALADSDDLLVAFGGHSMAAGLTIKRADLNLFREKFTQYAQRTLSTEDFYPLLNVETVLQPEDVTKKLITDISRLEPFGMGNPAPLFLCSEVKTNSIKKIGKDAAHLRFTFSVKNKTYAAIGWRMGEYADKLQNELFHFVFRPGINVWNGKEYIQFEVKDIKIDEGDYPTHDEVGYLYLFLKKMMPLNKNTSKQNIIDVIRQYGQFCQKPITKQKIMYCLKVLSEIGIIKINEKENEIEFLPLPKEKKDINASKTFLQKYRNN</sequence>
<evidence type="ECO:0000256" key="3">
    <source>
        <dbReference type="ARBA" id="ARBA00022722"/>
    </source>
</evidence>
<dbReference type="OrthoDB" id="9809852at2"/>
<protein>
    <recommendedName>
        <fullName evidence="2">Single-stranded-DNA-specific exonuclease RecJ</fullName>
    </recommendedName>
</protein>
<dbReference type="InterPro" id="IPR004610">
    <property type="entry name" value="RecJ"/>
</dbReference>
<comment type="similarity">
    <text evidence="1">Belongs to the RecJ family.</text>
</comment>
<dbReference type="InterPro" id="IPR038763">
    <property type="entry name" value="DHH_sf"/>
</dbReference>
<accession>A0A4R3KCP8</accession>
<keyword evidence="10" id="KW-1185">Reference proteome</keyword>
<dbReference type="InterPro" id="IPR051673">
    <property type="entry name" value="SSDNA_exonuclease_RecJ"/>
</dbReference>
<name>A0A4R3KCP8_9FIRM</name>
<keyword evidence="5 9" id="KW-0269">Exonuclease</keyword>
<dbReference type="PANTHER" id="PTHR30255:SF2">
    <property type="entry name" value="SINGLE-STRANDED-DNA-SPECIFIC EXONUCLEASE RECJ"/>
    <property type="match status" value="1"/>
</dbReference>
<evidence type="ECO:0000259" key="7">
    <source>
        <dbReference type="Pfam" id="PF02272"/>
    </source>
</evidence>
<dbReference type="SUPFAM" id="SSF64182">
    <property type="entry name" value="DHH phosphoesterases"/>
    <property type="match status" value="1"/>
</dbReference>
<evidence type="ECO:0000256" key="4">
    <source>
        <dbReference type="ARBA" id="ARBA00022801"/>
    </source>
</evidence>
<proteinExistence type="inferred from homology"/>
<comment type="caution">
    <text evidence="9">The sequence shown here is derived from an EMBL/GenBank/DDBJ whole genome shotgun (WGS) entry which is preliminary data.</text>
</comment>
<dbReference type="InterPro" id="IPR041122">
    <property type="entry name" value="RecJ_OB"/>
</dbReference>
<feature type="domain" description="DHHA1" evidence="7">
    <location>
        <begin position="342"/>
        <end position="433"/>
    </location>
</feature>
<reference evidence="9 10" key="1">
    <citation type="submission" date="2019-03" db="EMBL/GenBank/DDBJ databases">
        <title>Genomic Encyclopedia of Type Strains, Phase IV (KMG-IV): sequencing the most valuable type-strain genomes for metagenomic binning, comparative biology and taxonomic classification.</title>
        <authorList>
            <person name="Goeker M."/>
        </authorList>
    </citation>
    <scope>NUCLEOTIDE SEQUENCE [LARGE SCALE GENOMIC DNA]</scope>
    <source>
        <strain evidence="9 10">DSM 20467</strain>
    </source>
</reference>
<evidence type="ECO:0000256" key="5">
    <source>
        <dbReference type="ARBA" id="ARBA00022839"/>
    </source>
</evidence>